<protein>
    <submittedName>
        <fullName evidence="3">Beta-lactamase domain-containing protein</fullName>
    </submittedName>
</protein>
<reference evidence="1 2" key="2">
    <citation type="submission" date="2018-11" db="EMBL/GenBank/DDBJ databases">
        <authorList>
            <consortium name="Pathogen Informatics"/>
        </authorList>
    </citation>
    <scope>NUCLEOTIDE SEQUENCE [LARGE SCALE GENOMIC DNA]</scope>
</reference>
<proteinExistence type="predicted"/>
<evidence type="ECO:0000313" key="2">
    <source>
        <dbReference type="Proteomes" id="UP000271162"/>
    </source>
</evidence>
<dbReference type="EMBL" id="UYSL01020682">
    <property type="protein sequence ID" value="VDL75732.1"/>
    <property type="molecule type" value="Genomic_DNA"/>
</dbReference>
<reference evidence="3" key="1">
    <citation type="submission" date="2017-02" db="UniProtKB">
        <authorList>
            <consortium name="WormBaseParasite"/>
        </authorList>
    </citation>
    <scope>IDENTIFICATION</scope>
</reference>
<sequence length="37" mass="4068">MRQFASLTKLITAIAGVASDADMQIEFFTQLPLPARD</sequence>
<dbReference type="AlphaFoldDB" id="A0A0N4Y7K4"/>
<gene>
    <name evidence="1" type="ORF">NBR_LOCUS12143</name>
</gene>
<dbReference type="Proteomes" id="UP000271162">
    <property type="component" value="Unassembled WGS sequence"/>
</dbReference>
<evidence type="ECO:0000313" key="3">
    <source>
        <dbReference type="WBParaSite" id="NBR_0001214201-mRNA-1"/>
    </source>
</evidence>
<organism evidence="3">
    <name type="scientific">Nippostrongylus brasiliensis</name>
    <name type="common">Rat hookworm</name>
    <dbReference type="NCBI Taxonomy" id="27835"/>
    <lineage>
        <taxon>Eukaryota</taxon>
        <taxon>Metazoa</taxon>
        <taxon>Ecdysozoa</taxon>
        <taxon>Nematoda</taxon>
        <taxon>Chromadorea</taxon>
        <taxon>Rhabditida</taxon>
        <taxon>Rhabditina</taxon>
        <taxon>Rhabditomorpha</taxon>
        <taxon>Strongyloidea</taxon>
        <taxon>Heligmosomidae</taxon>
        <taxon>Nippostrongylus</taxon>
    </lineage>
</organism>
<keyword evidence="2" id="KW-1185">Reference proteome</keyword>
<accession>A0A0N4Y7K4</accession>
<evidence type="ECO:0000313" key="1">
    <source>
        <dbReference type="EMBL" id="VDL75732.1"/>
    </source>
</evidence>
<name>A0A0N4Y7K4_NIPBR</name>
<dbReference type="WBParaSite" id="NBR_0001214201-mRNA-1">
    <property type="protein sequence ID" value="NBR_0001214201-mRNA-1"/>
    <property type="gene ID" value="NBR_0001214201"/>
</dbReference>
<dbReference type="STRING" id="27835.A0A0N4Y7K4"/>